<feature type="signal peptide" evidence="2">
    <location>
        <begin position="1"/>
        <end position="25"/>
    </location>
</feature>
<dbReference type="Proteomes" id="UP000823405">
    <property type="component" value="Unassembled WGS sequence"/>
</dbReference>
<feature type="region of interest" description="Disordered" evidence="1">
    <location>
        <begin position="124"/>
        <end position="162"/>
    </location>
</feature>
<name>A0A9P6R6W4_9FUNG</name>
<dbReference type="AlphaFoldDB" id="A0A9P6R6W4"/>
<reference evidence="3" key="1">
    <citation type="journal article" date="2020" name="Fungal Divers.">
        <title>Resolving the Mortierellaceae phylogeny through synthesis of multi-gene phylogenetics and phylogenomics.</title>
        <authorList>
            <person name="Vandepol N."/>
            <person name="Liber J."/>
            <person name="Desiro A."/>
            <person name="Na H."/>
            <person name="Kennedy M."/>
            <person name="Barry K."/>
            <person name="Grigoriev I.V."/>
            <person name="Miller A.N."/>
            <person name="O'Donnell K."/>
            <person name="Stajich J.E."/>
            <person name="Bonito G."/>
        </authorList>
    </citation>
    <scope>NUCLEOTIDE SEQUENCE</scope>
    <source>
        <strain evidence="3">NVP60</strain>
    </source>
</reference>
<evidence type="ECO:0000256" key="2">
    <source>
        <dbReference type="SAM" id="SignalP"/>
    </source>
</evidence>
<feature type="chain" id="PRO_5040206839" description="Secreted protein" evidence="2">
    <location>
        <begin position="26"/>
        <end position="186"/>
    </location>
</feature>
<evidence type="ECO:0000313" key="4">
    <source>
        <dbReference type="Proteomes" id="UP000823405"/>
    </source>
</evidence>
<sequence>MRNTTTLFLVAFATVLSTLTSSATAQLPSQTWCQDYMSACEDLRKSNCDSKVPNNDRNLTWVTAHCSGSISSTGECRYFSPACSCSYTNVADMNRTVVVPLDKPALELTMAQTKIVCVDANANSTSVPPTATATRTSSGAPSTASNTASNTPSSTTAPNMAAGDNKKPLAVSLATINVAILIALFL</sequence>
<evidence type="ECO:0000313" key="3">
    <source>
        <dbReference type="EMBL" id="KAG0312522.1"/>
    </source>
</evidence>
<proteinExistence type="predicted"/>
<keyword evidence="4" id="KW-1185">Reference proteome</keyword>
<keyword evidence="2" id="KW-0732">Signal</keyword>
<accession>A0A9P6R6W4</accession>
<evidence type="ECO:0000256" key="1">
    <source>
        <dbReference type="SAM" id="MobiDB-lite"/>
    </source>
</evidence>
<gene>
    <name evidence="3" type="ORF">BGZ97_011127</name>
</gene>
<feature type="compositionally biased region" description="Polar residues" evidence="1">
    <location>
        <begin position="124"/>
        <end position="135"/>
    </location>
</feature>
<comment type="caution">
    <text evidence="3">The sequence shown here is derived from an EMBL/GenBank/DDBJ whole genome shotgun (WGS) entry which is preliminary data.</text>
</comment>
<protein>
    <recommendedName>
        <fullName evidence="5">Secreted protein</fullName>
    </recommendedName>
</protein>
<dbReference type="EMBL" id="JAAAIN010000609">
    <property type="protein sequence ID" value="KAG0312522.1"/>
    <property type="molecule type" value="Genomic_DNA"/>
</dbReference>
<feature type="compositionally biased region" description="Low complexity" evidence="1">
    <location>
        <begin position="136"/>
        <end position="159"/>
    </location>
</feature>
<organism evidence="3 4">
    <name type="scientific">Linnemannia gamsii</name>
    <dbReference type="NCBI Taxonomy" id="64522"/>
    <lineage>
        <taxon>Eukaryota</taxon>
        <taxon>Fungi</taxon>
        <taxon>Fungi incertae sedis</taxon>
        <taxon>Mucoromycota</taxon>
        <taxon>Mortierellomycotina</taxon>
        <taxon>Mortierellomycetes</taxon>
        <taxon>Mortierellales</taxon>
        <taxon>Mortierellaceae</taxon>
        <taxon>Linnemannia</taxon>
    </lineage>
</organism>
<dbReference type="OrthoDB" id="2429257at2759"/>
<evidence type="ECO:0008006" key="5">
    <source>
        <dbReference type="Google" id="ProtNLM"/>
    </source>
</evidence>